<gene>
    <name evidence="6" type="ORF">N7463_007626</name>
</gene>
<evidence type="ECO:0000256" key="1">
    <source>
        <dbReference type="ARBA" id="ARBA00022450"/>
    </source>
</evidence>
<sequence>MQVTEVDWHNSVRPEDNAYLCFTSESTGLPKGVMGTYKGIVAFENDYEARMMVEPGRKVAQVMSPAFDSSIHEIFPTLSYGGTLVLNDSKDPFDNLKHADVALLTPSFARMLDPIDYPNLRTVWLVGEPVTREIADTWASALPTYNIYGPTETSIGAAYTRIYPGEAITIGKPTQCAQIYILDDRRNLIFPGMIGDVYIAGIQVSRGYVGRPDKTEASFFIIPGQMMYKTGDRGYWTTSGDVVLLGRADRQIKLRGFRLDLNDLEIRMVQGYSSVTAVVLARVNDTLVVLVQPMDINIDDFRAKLRDVLPSYAIPSLVKGVSEFPVARSGKTDYAAIVDMFASCSDQHTWPMASSYLQDSRSKIIDIWRTVLKLDINHPIGDNDHFVDMGGHSLEQLALASRLSSAFSKEIRARQVIDSPRQGSTAFNVNYVCHLDRGVDVVNLTEAWNTVLARHDIFRPLYCAQGSQLIRTMSSSCPKVRYVSDIDIQQSINYEFDLSKDVPIRVYLSLDLLVLVASYIILDLISLQTVLREVELVVKGGSLPPVTRRYSDITCWNRAVASDDLNFWNSSLRGLPAYPTPKRTTFHGASRVYKLPEDVMSSMTEYSVRYGVTFHQLCLAAISHCLRQNRPSDQPVVLGAPFLNRGLDDLDVVGLFLETLPIRVDAPSNGPGLTYVRDTQQSSRDSLNHSIPWHALLDHFDVHGDHPNIPFIEAIVTFHDHRAVRDFDVPGVAPLRTWCQGAKFNLMMEFCAQEDGSLFLRIEFDDLNYETIKIDTVQHSIMLALMGLTKGLDIAGIQTELDNVSEIPPYIGAQYFTTPSLDV</sequence>
<dbReference type="AlphaFoldDB" id="A0A9W9XWM1"/>
<dbReference type="SUPFAM" id="SSF47336">
    <property type="entry name" value="ACP-like"/>
    <property type="match status" value="1"/>
</dbReference>
<evidence type="ECO:0000313" key="6">
    <source>
        <dbReference type="EMBL" id="KAJ5504752.1"/>
    </source>
</evidence>
<evidence type="ECO:0000313" key="7">
    <source>
        <dbReference type="Proteomes" id="UP001149954"/>
    </source>
</evidence>
<dbReference type="InterPro" id="IPR001242">
    <property type="entry name" value="Condensation_dom"/>
</dbReference>
<evidence type="ECO:0000256" key="3">
    <source>
        <dbReference type="ARBA" id="ARBA00022598"/>
    </source>
</evidence>
<dbReference type="Gene3D" id="3.30.559.30">
    <property type="entry name" value="Nonribosomal peptide synthetase, condensation domain"/>
    <property type="match status" value="1"/>
</dbReference>
<dbReference type="PANTHER" id="PTHR45527">
    <property type="entry name" value="NONRIBOSOMAL PEPTIDE SYNTHETASE"/>
    <property type="match status" value="1"/>
</dbReference>
<keyword evidence="2" id="KW-0597">Phosphoprotein</keyword>
<dbReference type="PROSITE" id="PS50075">
    <property type="entry name" value="CARRIER"/>
    <property type="match status" value="1"/>
</dbReference>
<dbReference type="SUPFAM" id="SSF56801">
    <property type="entry name" value="Acetyl-CoA synthetase-like"/>
    <property type="match status" value="1"/>
</dbReference>
<dbReference type="InterPro" id="IPR045851">
    <property type="entry name" value="AMP-bd_C_sf"/>
</dbReference>
<dbReference type="InterPro" id="IPR036736">
    <property type="entry name" value="ACP-like_sf"/>
</dbReference>
<dbReference type="EMBL" id="JAPWDS010000003">
    <property type="protein sequence ID" value="KAJ5504752.1"/>
    <property type="molecule type" value="Genomic_DNA"/>
</dbReference>
<evidence type="ECO:0000256" key="4">
    <source>
        <dbReference type="ARBA" id="ARBA00029454"/>
    </source>
</evidence>
<keyword evidence="7" id="KW-1185">Reference proteome</keyword>
<dbReference type="GO" id="GO:0043041">
    <property type="term" value="P:amino acid activation for nonribosomal peptide biosynthetic process"/>
    <property type="evidence" value="ECO:0007669"/>
    <property type="project" value="TreeGrafter"/>
</dbReference>
<evidence type="ECO:0000256" key="2">
    <source>
        <dbReference type="ARBA" id="ARBA00022553"/>
    </source>
</evidence>
<dbReference type="PROSITE" id="PS00012">
    <property type="entry name" value="PHOSPHOPANTETHEINE"/>
    <property type="match status" value="1"/>
</dbReference>
<dbReference type="GO" id="GO:0031177">
    <property type="term" value="F:phosphopantetheine binding"/>
    <property type="evidence" value="ECO:0007669"/>
    <property type="project" value="TreeGrafter"/>
</dbReference>
<dbReference type="Gene3D" id="3.30.559.10">
    <property type="entry name" value="Chloramphenicol acetyltransferase-like domain"/>
    <property type="match status" value="1"/>
</dbReference>
<organism evidence="6 7">
    <name type="scientific">Penicillium fimorum</name>
    <dbReference type="NCBI Taxonomy" id="1882269"/>
    <lineage>
        <taxon>Eukaryota</taxon>
        <taxon>Fungi</taxon>
        <taxon>Dikarya</taxon>
        <taxon>Ascomycota</taxon>
        <taxon>Pezizomycotina</taxon>
        <taxon>Eurotiomycetes</taxon>
        <taxon>Eurotiomycetidae</taxon>
        <taxon>Eurotiales</taxon>
        <taxon>Aspergillaceae</taxon>
        <taxon>Penicillium</taxon>
    </lineage>
</organism>
<proteinExistence type="inferred from homology"/>
<keyword evidence="3" id="KW-0436">Ligase</keyword>
<dbReference type="InterPro" id="IPR009081">
    <property type="entry name" value="PP-bd_ACP"/>
</dbReference>
<dbReference type="InterPro" id="IPR042099">
    <property type="entry name" value="ANL_N_sf"/>
</dbReference>
<dbReference type="CDD" id="cd19537">
    <property type="entry name" value="C_NRPS-like"/>
    <property type="match status" value="1"/>
</dbReference>
<keyword evidence="1" id="KW-0596">Phosphopantetheine</keyword>
<dbReference type="Pfam" id="PF00668">
    <property type="entry name" value="Condensation"/>
    <property type="match status" value="1"/>
</dbReference>
<dbReference type="PANTHER" id="PTHR45527:SF11">
    <property type="entry name" value="NONRIBOSOMAL PEPTIDE SYNTHETASE 5"/>
    <property type="match status" value="1"/>
</dbReference>
<dbReference type="GO" id="GO:0005737">
    <property type="term" value="C:cytoplasm"/>
    <property type="evidence" value="ECO:0007669"/>
    <property type="project" value="TreeGrafter"/>
</dbReference>
<dbReference type="OrthoDB" id="416786at2759"/>
<dbReference type="Pfam" id="PF00501">
    <property type="entry name" value="AMP-binding"/>
    <property type="match status" value="1"/>
</dbReference>
<dbReference type="SUPFAM" id="SSF52777">
    <property type="entry name" value="CoA-dependent acyltransferases"/>
    <property type="match status" value="2"/>
</dbReference>
<protein>
    <submittedName>
        <fullName evidence="6">AMP-dependent synthetase/ligase</fullName>
    </submittedName>
</protein>
<reference evidence="6" key="2">
    <citation type="journal article" date="2023" name="IMA Fungus">
        <title>Comparative genomic study of the Penicillium genus elucidates a diverse pangenome and 15 lateral gene transfer events.</title>
        <authorList>
            <person name="Petersen C."/>
            <person name="Sorensen T."/>
            <person name="Nielsen M.R."/>
            <person name="Sondergaard T.E."/>
            <person name="Sorensen J.L."/>
            <person name="Fitzpatrick D.A."/>
            <person name="Frisvad J.C."/>
            <person name="Nielsen K.L."/>
        </authorList>
    </citation>
    <scope>NUCLEOTIDE SEQUENCE</scope>
    <source>
        <strain evidence="6">IBT 29495</strain>
    </source>
</reference>
<dbReference type="InterPro" id="IPR000873">
    <property type="entry name" value="AMP-dep_synth/lig_dom"/>
</dbReference>
<feature type="domain" description="Carrier" evidence="5">
    <location>
        <begin position="358"/>
        <end position="433"/>
    </location>
</feature>
<dbReference type="Pfam" id="PF00550">
    <property type="entry name" value="PP-binding"/>
    <property type="match status" value="1"/>
</dbReference>
<dbReference type="Gene3D" id="3.30.300.30">
    <property type="match status" value="1"/>
</dbReference>
<dbReference type="InterPro" id="IPR006162">
    <property type="entry name" value="Ppantetheine_attach_site"/>
</dbReference>
<dbReference type="Gene3D" id="3.40.50.12780">
    <property type="entry name" value="N-terminal domain of ligase-like"/>
    <property type="match status" value="1"/>
</dbReference>
<comment type="caution">
    <text evidence="6">The sequence shown here is derived from an EMBL/GenBank/DDBJ whole genome shotgun (WGS) entry which is preliminary data.</text>
</comment>
<dbReference type="Proteomes" id="UP001149954">
    <property type="component" value="Unassembled WGS sequence"/>
</dbReference>
<dbReference type="GO" id="GO:0044550">
    <property type="term" value="P:secondary metabolite biosynthetic process"/>
    <property type="evidence" value="ECO:0007669"/>
    <property type="project" value="TreeGrafter"/>
</dbReference>
<reference evidence="6" key="1">
    <citation type="submission" date="2022-12" db="EMBL/GenBank/DDBJ databases">
        <authorList>
            <person name="Petersen C."/>
        </authorList>
    </citation>
    <scope>NUCLEOTIDE SEQUENCE</scope>
    <source>
        <strain evidence="6">IBT 29495</strain>
    </source>
</reference>
<name>A0A9W9XWM1_9EURO</name>
<dbReference type="GO" id="GO:0016874">
    <property type="term" value="F:ligase activity"/>
    <property type="evidence" value="ECO:0007669"/>
    <property type="project" value="UniProtKB-KW"/>
</dbReference>
<comment type="similarity">
    <text evidence="4">Belongs to the NRP synthetase family.</text>
</comment>
<dbReference type="InterPro" id="IPR023213">
    <property type="entry name" value="CAT-like_dom_sf"/>
</dbReference>
<accession>A0A9W9XWM1</accession>
<evidence type="ECO:0000259" key="5">
    <source>
        <dbReference type="PROSITE" id="PS50075"/>
    </source>
</evidence>